<dbReference type="OrthoDB" id="9789219at2"/>
<dbReference type="Proteomes" id="UP000075583">
    <property type="component" value="Unassembled WGS sequence"/>
</dbReference>
<dbReference type="Pfam" id="PF04389">
    <property type="entry name" value="Peptidase_M28"/>
    <property type="match status" value="1"/>
</dbReference>
<dbReference type="AlphaFoldDB" id="A0A150X0E8"/>
<dbReference type="InterPro" id="IPR007484">
    <property type="entry name" value="Peptidase_M28"/>
</dbReference>
<dbReference type="PANTHER" id="PTHR12147">
    <property type="entry name" value="METALLOPEPTIDASE M28 FAMILY MEMBER"/>
    <property type="match status" value="1"/>
</dbReference>
<keyword evidence="1" id="KW-0732">Signal</keyword>
<evidence type="ECO:0000256" key="1">
    <source>
        <dbReference type="SAM" id="SignalP"/>
    </source>
</evidence>
<keyword evidence="4" id="KW-1185">Reference proteome</keyword>
<feature type="chain" id="PRO_5007573854" description="Peptidase M28 domain-containing protein" evidence="1">
    <location>
        <begin position="22"/>
        <end position="285"/>
    </location>
</feature>
<proteinExistence type="predicted"/>
<dbReference type="Gene3D" id="3.40.630.10">
    <property type="entry name" value="Zn peptidases"/>
    <property type="match status" value="1"/>
</dbReference>
<name>A0A150X0E8_ROSEK</name>
<dbReference type="PANTHER" id="PTHR12147:SF26">
    <property type="entry name" value="PEPTIDASE M28 DOMAIN-CONTAINING PROTEIN"/>
    <property type="match status" value="1"/>
</dbReference>
<evidence type="ECO:0000259" key="2">
    <source>
        <dbReference type="Pfam" id="PF04389"/>
    </source>
</evidence>
<dbReference type="EMBL" id="LQZQ01000049">
    <property type="protein sequence ID" value="KYG72032.1"/>
    <property type="molecule type" value="Genomic_DNA"/>
</dbReference>
<protein>
    <recommendedName>
        <fullName evidence="2">Peptidase M28 domain-containing protein</fullName>
    </recommendedName>
</protein>
<dbReference type="GO" id="GO:0008235">
    <property type="term" value="F:metalloexopeptidase activity"/>
    <property type="evidence" value="ECO:0007669"/>
    <property type="project" value="InterPro"/>
</dbReference>
<sequence>MTRKLNFLVATALLFSFNSMAFQGQKLAEQVDLTSKLTGHTAIKGDTKLKDRHAQESREIVADFLKAELSKFIDQVEIENYSVTGNNVVGTIMASTKTDEWVVLGAHYDSVKDSPGANDNASGTALVYSVAKHIAGLNSRKYNVKIVFFDEEERGLKGSKAYAKKLKDENFNIVSVHTIDQMGWDNDGDRGFELEMPTEALKDHYLKVAKDYGYEFPIHMSTVTSTDHRSFRNVGFNAIGLTEEYVNKDTTPHYHKPTDTFETINFEYLRTITVYVQKVFEELLK</sequence>
<dbReference type="InterPro" id="IPR045175">
    <property type="entry name" value="M28_fam"/>
</dbReference>
<organism evidence="3 4">
    <name type="scientific">Roseivirga ehrenbergii (strain DSM 102268 / JCM 13514 / KCTC 12282 / NCIMB 14502 / KMM 6017)</name>
    <dbReference type="NCBI Taxonomy" id="279360"/>
    <lineage>
        <taxon>Bacteria</taxon>
        <taxon>Pseudomonadati</taxon>
        <taxon>Bacteroidota</taxon>
        <taxon>Cytophagia</taxon>
        <taxon>Cytophagales</taxon>
        <taxon>Roseivirgaceae</taxon>
        <taxon>Roseivirga</taxon>
    </lineage>
</organism>
<dbReference type="SUPFAM" id="SSF53187">
    <property type="entry name" value="Zn-dependent exopeptidases"/>
    <property type="match status" value="1"/>
</dbReference>
<gene>
    <name evidence="3" type="ORF">MB14_08225</name>
</gene>
<comment type="caution">
    <text evidence="3">The sequence shown here is derived from an EMBL/GenBank/DDBJ whole genome shotgun (WGS) entry which is preliminary data.</text>
</comment>
<dbReference type="GO" id="GO:0006508">
    <property type="term" value="P:proteolysis"/>
    <property type="evidence" value="ECO:0007669"/>
    <property type="project" value="InterPro"/>
</dbReference>
<feature type="domain" description="Peptidase M28" evidence="2">
    <location>
        <begin position="87"/>
        <end position="273"/>
    </location>
</feature>
<reference evidence="3" key="1">
    <citation type="submission" date="2016-01" db="EMBL/GenBank/DDBJ databases">
        <title>Genome sequencing of Roseivirga ehrenbergii KMM 6017.</title>
        <authorList>
            <person name="Selvaratnam C."/>
            <person name="Thevarajoo S."/>
            <person name="Goh K.M."/>
            <person name="Ee R."/>
            <person name="Chan K.-G."/>
            <person name="Chong C.S."/>
        </authorList>
    </citation>
    <scope>NUCLEOTIDE SEQUENCE [LARGE SCALE GENOMIC DNA]</scope>
    <source>
        <strain evidence="3">KMM 6017</strain>
    </source>
</reference>
<evidence type="ECO:0000313" key="3">
    <source>
        <dbReference type="EMBL" id="KYG72032.1"/>
    </source>
</evidence>
<feature type="signal peptide" evidence="1">
    <location>
        <begin position="1"/>
        <end position="21"/>
    </location>
</feature>
<accession>A0A150X0E8</accession>
<dbReference type="STRING" id="279360.MB14_08225"/>
<evidence type="ECO:0000313" key="4">
    <source>
        <dbReference type="Proteomes" id="UP000075583"/>
    </source>
</evidence>
<dbReference type="RefSeq" id="WP_062592916.1">
    <property type="nucleotide sequence ID" value="NZ_LQZQ01000049.1"/>
</dbReference>